<feature type="binding site" evidence="6">
    <location>
        <position position="161"/>
    </location>
    <ligand>
        <name>FMN</name>
        <dbReference type="ChEBI" id="CHEBI:58210"/>
    </ligand>
</feature>
<feature type="domain" description="Luciferase-like" evidence="7">
    <location>
        <begin position="28"/>
        <end position="392"/>
    </location>
</feature>
<dbReference type="EMBL" id="FNKP01000003">
    <property type="protein sequence ID" value="SDR48207.1"/>
    <property type="molecule type" value="Genomic_DNA"/>
</dbReference>
<keyword evidence="1 6" id="KW-0285">Flavoprotein</keyword>
<feature type="binding site" evidence="6">
    <location>
        <position position="232"/>
    </location>
    <ligand>
        <name>FMN</name>
        <dbReference type="ChEBI" id="CHEBI:58210"/>
    </ligand>
</feature>
<organism evidence="8 9">
    <name type="scientific">Paraburkholderia fungorum</name>
    <dbReference type="NCBI Taxonomy" id="134537"/>
    <lineage>
        <taxon>Bacteria</taxon>
        <taxon>Pseudomonadati</taxon>
        <taxon>Pseudomonadota</taxon>
        <taxon>Betaproteobacteria</taxon>
        <taxon>Burkholderiales</taxon>
        <taxon>Burkholderiaceae</taxon>
        <taxon>Paraburkholderia</taxon>
    </lineage>
</organism>
<proteinExistence type="inferred from homology"/>
<protein>
    <submittedName>
        <fullName evidence="8">FMN-dependent oxidoreductase, nitrilotriacetate monooxygenase family</fullName>
    </submittedName>
</protein>
<feature type="binding site" evidence="6">
    <location>
        <position position="157"/>
    </location>
    <ligand>
        <name>FMN</name>
        <dbReference type="ChEBI" id="CHEBI:58210"/>
    </ligand>
</feature>
<dbReference type="InterPro" id="IPR036661">
    <property type="entry name" value="Luciferase-like_sf"/>
</dbReference>
<dbReference type="PANTHER" id="PTHR30011">
    <property type="entry name" value="ALKANESULFONATE MONOOXYGENASE-RELATED"/>
    <property type="match status" value="1"/>
</dbReference>
<gene>
    <name evidence="8" type="ORF">SAMN05443245_6161</name>
</gene>
<evidence type="ECO:0000256" key="2">
    <source>
        <dbReference type="ARBA" id="ARBA00022643"/>
    </source>
</evidence>
<dbReference type="PIRSF" id="PIRSF000337">
    <property type="entry name" value="NTA_MOA"/>
    <property type="match status" value="1"/>
</dbReference>
<evidence type="ECO:0000313" key="9">
    <source>
        <dbReference type="Proteomes" id="UP000183487"/>
    </source>
</evidence>
<comment type="similarity">
    <text evidence="5">Belongs to the NtaA/SnaA/DszA monooxygenase family.</text>
</comment>
<evidence type="ECO:0000256" key="5">
    <source>
        <dbReference type="ARBA" id="ARBA00033748"/>
    </source>
</evidence>
<dbReference type="SUPFAM" id="SSF51679">
    <property type="entry name" value="Bacterial luciferase-like"/>
    <property type="match status" value="1"/>
</dbReference>
<dbReference type="NCBIfam" id="TIGR03860">
    <property type="entry name" value="FMN_nitrolo"/>
    <property type="match status" value="1"/>
</dbReference>
<keyword evidence="9" id="KW-1185">Reference proteome</keyword>
<evidence type="ECO:0000313" key="8">
    <source>
        <dbReference type="EMBL" id="SDR48207.1"/>
    </source>
</evidence>
<dbReference type="CDD" id="cd01095">
    <property type="entry name" value="Nitrilotriacetate_monoxgenase"/>
    <property type="match status" value="1"/>
</dbReference>
<dbReference type="PANTHER" id="PTHR30011:SF16">
    <property type="entry name" value="C2H2 FINGER DOMAIN TRANSCRIPTION FACTOR (EUROFUNG)-RELATED"/>
    <property type="match status" value="1"/>
</dbReference>
<keyword evidence="3" id="KW-0560">Oxidoreductase</keyword>
<dbReference type="RefSeq" id="WP_083380160.1">
    <property type="nucleotide sequence ID" value="NZ_FNKP01000003.1"/>
</dbReference>
<reference evidence="9" key="1">
    <citation type="submission" date="2016-10" db="EMBL/GenBank/DDBJ databases">
        <authorList>
            <person name="Varghese N."/>
        </authorList>
    </citation>
    <scope>NUCLEOTIDE SEQUENCE [LARGE SCALE GENOMIC DNA]</scope>
    <source>
        <strain evidence="9">GAS106B</strain>
    </source>
</reference>
<keyword evidence="2 6" id="KW-0288">FMN</keyword>
<name>A0A1H1JDZ0_9BURK</name>
<dbReference type="GO" id="GO:0004497">
    <property type="term" value="F:monooxygenase activity"/>
    <property type="evidence" value="ECO:0007669"/>
    <property type="project" value="UniProtKB-KW"/>
</dbReference>
<sequence length="454" mass="50683">MSSNKPRQMALVAFLQAQNCSNYAGSWRHPSSMTDYLTPEYYQRVARTLEEGKFDMAFFDDRLAMPDIYGNSHRETVRYGVRAIKLEPTSVLMAMGMVTSRLGLGATYSTTYYEPYHVARLFATLDLMTKGRVAWNVVTSMNDSEAANFGADEHLEHDARYDRADEFMEVVMGHWDTWREGAIVADKQESYFADPSKVTRLDHNGRFFNSRGPLTVPRSSQGHPVILQAGQSGRGLAFAARWAEVVFAKYPTLENGIKQYQALKAGAAAAGRDPDSLRICAEVKIIVGATEAEAREKHDVIAALSRPIDGLTMIGETLNIDFAGRPYDQPFTDEELAAVSWQSLRDKVVQVSGKKNPSVKDFVEASGRGTLRDGPCFVGTGAQVAEQMIEWFDKACDGFVLSATYVPGTYEDIVRLVIPELQKRGVFRKEYEDDTLRSHLGLRKPLAGDWRKPS</sequence>
<accession>A0A1H1JDZ0</accession>
<dbReference type="InterPro" id="IPR051260">
    <property type="entry name" value="Diverse_substr_monoxygenases"/>
</dbReference>
<feature type="binding site" evidence="6">
    <location>
        <position position="61"/>
    </location>
    <ligand>
        <name>FMN</name>
        <dbReference type="ChEBI" id="CHEBI:58210"/>
    </ligand>
</feature>
<feature type="binding site" evidence="6">
    <location>
        <position position="107"/>
    </location>
    <ligand>
        <name>FMN</name>
        <dbReference type="ChEBI" id="CHEBI:58210"/>
    </ligand>
</feature>
<dbReference type="AlphaFoldDB" id="A0A1H1JDZ0"/>
<dbReference type="Pfam" id="PF00296">
    <property type="entry name" value="Bac_luciferase"/>
    <property type="match status" value="1"/>
</dbReference>
<dbReference type="InterPro" id="IPR011251">
    <property type="entry name" value="Luciferase-like_dom"/>
</dbReference>
<dbReference type="InterPro" id="IPR016215">
    <property type="entry name" value="NTA_MOA"/>
</dbReference>
<evidence type="ECO:0000256" key="3">
    <source>
        <dbReference type="ARBA" id="ARBA00023002"/>
    </source>
</evidence>
<dbReference type="OrthoDB" id="4505903at2"/>
<keyword evidence="4 8" id="KW-0503">Monooxygenase</keyword>
<dbReference type="GO" id="GO:0016705">
    <property type="term" value="F:oxidoreductase activity, acting on paired donors, with incorporation or reduction of molecular oxygen"/>
    <property type="evidence" value="ECO:0007669"/>
    <property type="project" value="InterPro"/>
</dbReference>
<evidence type="ECO:0000259" key="7">
    <source>
        <dbReference type="Pfam" id="PF00296"/>
    </source>
</evidence>
<dbReference type="Proteomes" id="UP000183487">
    <property type="component" value="Unassembled WGS sequence"/>
</dbReference>
<evidence type="ECO:0000256" key="4">
    <source>
        <dbReference type="ARBA" id="ARBA00023033"/>
    </source>
</evidence>
<evidence type="ECO:0000256" key="6">
    <source>
        <dbReference type="PIRSR" id="PIRSR000337-1"/>
    </source>
</evidence>
<evidence type="ECO:0000256" key="1">
    <source>
        <dbReference type="ARBA" id="ARBA00022630"/>
    </source>
</evidence>
<dbReference type="Gene3D" id="3.20.20.30">
    <property type="entry name" value="Luciferase-like domain"/>
    <property type="match status" value="1"/>
</dbReference>